<name>A0A6J4T7U9_9ACTN</name>
<evidence type="ECO:0000313" key="2">
    <source>
        <dbReference type="EMBL" id="CAA9516280.1"/>
    </source>
</evidence>
<evidence type="ECO:0000256" key="1">
    <source>
        <dbReference type="SAM" id="MobiDB-lite"/>
    </source>
</evidence>
<reference evidence="2" key="1">
    <citation type="submission" date="2020-02" db="EMBL/GenBank/DDBJ databases">
        <authorList>
            <person name="Meier V. D."/>
        </authorList>
    </citation>
    <scope>NUCLEOTIDE SEQUENCE</scope>
    <source>
        <strain evidence="2">AVDCRST_MAG53</strain>
    </source>
</reference>
<feature type="non-terminal residue" evidence="2">
    <location>
        <position position="47"/>
    </location>
</feature>
<accession>A0A6J4T7U9</accession>
<feature type="region of interest" description="Disordered" evidence="1">
    <location>
        <begin position="26"/>
        <end position="47"/>
    </location>
</feature>
<protein>
    <submittedName>
        <fullName evidence="2">Uncharacterized protein</fullName>
    </submittedName>
</protein>
<dbReference type="AlphaFoldDB" id="A0A6J4T7U9"/>
<proteinExistence type="predicted"/>
<feature type="non-terminal residue" evidence="2">
    <location>
        <position position="1"/>
    </location>
</feature>
<organism evidence="2">
    <name type="scientific">uncultured Solirubrobacteraceae bacterium</name>
    <dbReference type="NCBI Taxonomy" id="1162706"/>
    <lineage>
        <taxon>Bacteria</taxon>
        <taxon>Bacillati</taxon>
        <taxon>Actinomycetota</taxon>
        <taxon>Thermoleophilia</taxon>
        <taxon>Solirubrobacterales</taxon>
        <taxon>Solirubrobacteraceae</taxon>
        <taxon>environmental samples</taxon>
    </lineage>
</organism>
<dbReference type="EMBL" id="CADCVR010000094">
    <property type="protein sequence ID" value="CAA9516280.1"/>
    <property type="molecule type" value="Genomic_DNA"/>
</dbReference>
<gene>
    <name evidence="2" type="ORF">AVDCRST_MAG53-3091</name>
</gene>
<sequence>WSLLPIRPRSAWPLISAWRRARSVRWQRHAPSPRPGRSAPATVRAHD</sequence>